<keyword evidence="4 7" id="KW-0413">Isomerase</keyword>
<feature type="domain" description="Mandelate racemase/muconate lactonizing enzyme C-terminal" evidence="8">
    <location>
        <begin position="141"/>
        <end position="237"/>
    </location>
</feature>
<dbReference type="Proteomes" id="UP000245921">
    <property type="component" value="Unassembled WGS sequence"/>
</dbReference>
<evidence type="ECO:0000259" key="8">
    <source>
        <dbReference type="SMART" id="SM00922"/>
    </source>
</evidence>
<dbReference type="FunFam" id="3.30.390.10:FF:000009">
    <property type="entry name" value="Hydrophobic dipeptide epimerase"/>
    <property type="match status" value="1"/>
</dbReference>
<dbReference type="Gene3D" id="3.20.20.120">
    <property type="entry name" value="Enolase-like C-terminal domain"/>
    <property type="match status" value="1"/>
</dbReference>
<evidence type="ECO:0000256" key="6">
    <source>
        <dbReference type="PIRSR" id="PIRSR634603-3"/>
    </source>
</evidence>
<dbReference type="InterPro" id="IPR029017">
    <property type="entry name" value="Enolase-like_N"/>
</dbReference>
<dbReference type="RefSeq" id="WP_109604968.1">
    <property type="nucleotide sequence ID" value="NZ_JAMHJO010000002.1"/>
</dbReference>
<dbReference type="InterPro" id="IPR034603">
    <property type="entry name" value="Dipeptide_epimerase"/>
</dbReference>
<evidence type="ECO:0000256" key="2">
    <source>
        <dbReference type="ARBA" id="ARBA00022723"/>
    </source>
</evidence>
<dbReference type="InterPro" id="IPR013342">
    <property type="entry name" value="Mandelate_racemase_C"/>
</dbReference>
<feature type="binding site" evidence="6">
    <location>
        <position position="241"/>
    </location>
    <ligand>
        <name>Mg(2+)</name>
        <dbReference type="ChEBI" id="CHEBI:18420"/>
    </ligand>
</feature>
<keyword evidence="3 6" id="KW-0460">Magnesium</keyword>
<feature type="binding site" evidence="6">
    <location>
        <position position="216"/>
    </location>
    <ligand>
        <name>Mg(2+)</name>
        <dbReference type="ChEBI" id="CHEBI:18420"/>
    </ligand>
</feature>
<dbReference type="GO" id="GO:0009063">
    <property type="term" value="P:amino acid catabolic process"/>
    <property type="evidence" value="ECO:0007669"/>
    <property type="project" value="InterPro"/>
</dbReference>
<dbReference type="PROSITE" id="PS00909">
    <property type="entry name" value="MR_MLE_2"/>
    <property type="match status" value="1"/>
</dbReference>
<dbReference type="InterPro" id="IPR029065">
    <property type="entry name" value="Enolase_C-like"/>
</dbReference>
<dbReference type="InterPro" id="IPR013341">
    <property type="entry name" value="Mandelate_racemase_N_dom"/>
</dbReference>
<dbReference type="SUPFAM" id="SSF51604">
    <property type="entry name" value="Enolase C-terminal domain-like"/>
    <property type="match status" value="1"/>
</dbReference>
<dbReference type="GO" id="GO:0046872">
    <property type="term" value="F:metal ion binding"/>
    <property type="evidence" value="ECO:0007669"/>
    <property type="project" value="UniProtKB-KW"/>
</dbReference>
<evidence type="ECO:0000256" key="5">
    <source>
        <dbReference type="PIRSR" id="PIRSR634603-1"/>
    </source>
</evidence>
<dbReference type="EC" id="5.1.1.-" evidence="7"/>
<dbReference type="InterPro" id="IPR018110">
    <property type="entry name" value="Mandel_Rmase/mucon_lact_enz_CS"/>
</dbReference>
<dbReference type="Pfam" id="PF02746">
    <property type="entry name" value="MR_MLE_N"/>
    <property type="match status" value="1"/>
</dbReference>
<feature type="active site" description="Proton acceptor; specific for (S)-substrate epimerization" evidence="5">
    <location>
        <position position="265"/>
    </location>
</feature>
<protein>
    <recommendedName>
        <fullName evidence="7">Dipeptide epimerase</fullName>
        <ecNumber evidence="7">5.1.1.-</ecNumber>
    </recommendedName>
</protein>
<gene>
    <name evidence="9" type="ORF">C7380_11039</name>
</gene>
<evidence type="ECO:0000256" key="4">
    <source>
        <dbReference type="ARBA" id="ARBA00023235"/>
    </source>
</evidence>
<dbReference type="SMART" id="SM00922">
    <property type="entry name" value="MR_MLE"/>
    <property type="match status" value="1"/>
</dbReference>
<evidence type="ECO:0000256" key="1">
    <source>
        <dbReference type="ARBA" id="ARBA00008031"/>
    </source>
</evidence>
<evidence type="ECO:0000256" key="7">
    <source>
        <dbReference type="RuleBase" id="RU366006"/>
    </source>
</evidence>
<comment type="caution">
    <text evidence="9">The sequence shown here is derived from an EMBL/GenBank/DDBJ whole genome shotgun (WGS) entry which is preliminary data.</text>
</comment>
<proteinExistence type="inferred from homology"/>
<dbReference type="InterPro" id="IPR036849">
    <property type="entry name" value="Enolase-like_C_sf"/>
</dbReference>
<dbReference type="Pfam" id="PF13378">
    <property type="entry name" value="MR_MLE_C"/>
    <property type="match status" value="1"/>
</dbReference>
<keyword evidence="10" id="KW-1185">Reference proteome</keyword>
<evidence type="ECO:0000313" key="9">
    <source>
        <dbReference type="EMBL" id="PWJ92046.1"/>
    </source>
</evidence>
<dbReference type="EMBL" id="QGGI01000010">
    <property type="protein sequence ID" value="PWJ92046.1"/>
    <property type="molecule type" value="Genomic_DNA"/>
</dbReference>
<dbReference type="AlphaFoldDB" id="A0AA45HIE4"/>
<accession>A0AA45HIE4</accession>
<dbReference type="PANTHER" id="PTHR48073:SF2">
    <property type="entry name" value="O-SUCCINYLBENZOATE SYNTHASE"/>
    <property type="match status" value="1"/>
</dbReference>
<evidence type="ECO:0000313" key="10">
    <source>
        <dbReference type="Proteomes" id="UP000245921"/>
    </source>
</evidence>
<evidence type="ECO:0000256" key="3">
    <source>
        <dbReference type="ARBA" id="ARBA00022842"/>
    </source>
</evidence>
<dbReference type="PANTHER" id="PTHR48073">
    <property type="entry name" value="O-SUCCINYLBENZOATE SYNTHASE-RELATED"/>
    <property type="match status" value="1"/>
</dbReference>
<comment type="similarity">
    <text evidence="1 7">Belongs to the mandelate racemase/muconate lactonizing enzyme family.</text>
</comment>
<sequence>MKITDIKTEKLNVELKEPFITSAGPLYAIENVLITIETDSGIKGYGESAFEYRVTGEIQESIIAAIQKFIKPCLIGENPLNTEIIHEKINKAIHNNYSAKAGVEIAIYDIIGKTYNIPLYTLFGGYSNNYQTDITISLNDPKTMLESASKYVKEGFDTLKIKVGNELSEDIKRIKTIRDNLPEKIKIRIDANQGWTPKEAIYALNRLKKYEIEFVEQPVHEKDIRGMAFVRNNTEIPVMADESVYTPQDVIEIIKLEAADLINIKLMKSGGIYNALDIAKISQAAGMKCMIGCMIESNISITAAAHLATGCKNIKYIDLDSDLFLKHNFSKGVKTAAGNITISDKPGLGIEI</sequence>
<comment type="cofactor">
    <cofactor evidence="6 7">
        <name>Mg(2+)</name>
        <dbReference type="ChEBI" id="CHEBI:18420"/>
    </cofactor>
    <text evidence="6 7">Binds 1 Mg(2+) ion per subunit.</text>
</comment>
<dbReference type="CDD" id="cd03319">
    <property type="entry name" value="L-Ala-DL-Glu_epimerase"/>
    <property type="match status" value="1"/>
</dbReference>
<feature type="binding site" evidence="6">
    <location>
        <position position="190"/>
    </location>
    <ligand>
        <name>Mg(2+)</name>
        <dbReference type="ChEBI" id="CHEBI:18420"/>
    </ligand>
</feature>
<organism evidence="9 10">
    <name type="scientific">Oceanotoga teriensis</name>
    <dbReference type="NCBI Taxonomy" id="515440"/>
    <lineage>
        <taxon>Bacteria</taxon>
        <taxon>Thermotogati</taxon>
        <taxon>Thermotogota</taxon>
        <taxon>Thermotogae</taxon>
        <taxon>Petrotogales</taxon>
        <taxon>Petrotogaceae</taxon>
        <taxon>Oceanotoga</taxon>
    </lineage>
</organism>
<dbReference type="GO" id="GO:0016855">
    <property type="term" value="F:racemase and epimerase activity, acting on amino acids and derivatives"/>
    <property type="evidence" value="ECO:0007669"/>
    <property type="project" value="UniProtKB-UniRule"/>
</dbReference>
<dbReference type="Gene3D" id="3.30.390.10">
    <property type="entry name" value="Enolase-like, N-terminal domain"/>
    <property type="match status" value="1"/>
</dbReference>
<dbReference type="SFLD" id="SFLDG00180">
    <property type="entry name" value="muconate_cycloisomerase"/>
    <property type="match status" value="1"/>
</dbReference>
<dbReference type="SFLD" id="SFLDS00001">
    <property type="entry name" value="Enolase"/>
    <property type="match status" value="1"/>
</dbReference>
<name>A0AA45HIE4_9BACT</name>
<dbReference type="SFLD" id="SFLDF00009">
    <property type="entry name" value="o-succinylbenzoate_synthase"/>
    <property type="match status" value="1"/>
</dbReference>
<dbReference type="SUPFAM" id="SSF54826">
    <property type="entry name" value="Enolase N-terminal domain-like"/>
    <property type="match status" value="1"/>
</dbReference>
<feature type="active site" description="Proton acceptor; specific for (R)-substrate epimerization" evidence="5">
    <location>
        <position position="162"/>
    </location>
</feature>
<reference evidence="9 10" key="1">
    <citation type="submission" date="2018-05" db="EMBL/GenBank/DDBJ databases">
        <title>Genomic Encyclopedia of Type Strains, Phase IV (KMG-IV): sequencing the most valuable type-strain genomes for metagenomic binning, comparative biology and taxonomic classification.</title>
        <authorList>
            <person name="Goeker M."/>
        </authorList>
    </citation>
    <scope>NUCLEOTIDE SEQUENCE [LARGE SCALE GENOMIC DNA]</scope>
    <source>
        <strain evidence="9 10">DSM 24906</strain>
    </source>
</reference>
<keyword evidence="2 6" id="KW-0479">Metal-binding</keyword>